<evidence type="ECO:0000313" key="3">
    <source>
        <dbReference type="Proteomes" id="UP000030689"/>
    </source>
</evidence>
<dbReference type="KEGG" id="eus:EUTSA_v10022492mg"/>
<dbReference type="Proteomes" id="UP000030689">
    <property type="component" value="Unassembled WGS sequence"/>
</dbReference>
<organism evidence="2 3">
    <name type="scientific">Eutrema salsugineum</name>
    <name type="common">Saltwater cress</name>
    <name type="synonym">Sisymbrium salsugineum</name>
    <dbReference type="NCBI Taxonomy" id="72664"/>
    <lineage>
        <taxon>Eukaryota</taxon>
        <taxon>Viridiplantae</taxon>
        <taxon>Streptophyta</taxon>
        <taxon>Embryophyta</taxon>
        <taxon>Tracheophyta</taxon>
        <taxon>Spermatophyta</taxon>
        <taxon>Magnoliopsida</taxon>
        <taxon>eudicotyledons</taxon>
        <taxon>Gunneridae</taxon>
        <taxon>Pentapetalae</taxon>
        <taxon>rosids</taxon>
        <taxon>malvids</taxon>
        <taxon>Brassicales</taxon>
        <taxon>Brassicaceae</taxon>
        <taxon>Eutremeae</taxon>
        <taxon>Eutrema</taxon>
    </lineage>
</organism>
<evidence type="ECO:0008006" key="4">
    <source>
        <dbReference type="Google" id="ProtNLM"/>
    </source>
</evidence>
<evidence type="ECO:0000256" key="1">
    <source>
        <dbReference type="SAM" id="MobiDB-lite"/>
    </source>
</evidence>
<gene>
    <name evidence="2" type="ORF">EUTSA_v10022492mg</name>
</gene>
<proteinExistence type="predicted"/>
<protein>
    <recommendedName>
        <fullName evidence="4">DUF1985 domain-containing protein</fullName>
    </recommendedName>
</protein>
<dbReference type="Gramene" id="ESQ38840">
    <property type="protein sequence ID" value="ESQ38840"/>
    <property type="gene ID" value="EUTSA_v10022492mg"/>
</dbReference>
<evidence type="ECO:0000313" key="2">
    <source>
        <dbReference type="EMBL" id="ESQ38840.1"/>
    </source>
</evidence>
<dbReference type="EMBL" id="KI517504">
    <property type="protein sequence ID" value="ESQ38840.1"/>
    <property type="molecule type" value="Genomic_DNA"/>
</dbReference>
<sequence length="293" mass="33278">MIGKVKNELSIEEFQRVRNTFLGPIMKLALRDSMMMSGKMEETKEENKEEDKELEYDWGDVENGHTPSDLLYLLIHIEAIEENKDEKFCLAMLILIESLVIPRYIGYHFPKKVLKIAQNVETLISYPWGRDSYMILLNSVKKIVPTQLGKTKYDIHGFPLSLKRFHTNQVVTIEGYRDLKVVCVLPSIQGDPEDTLFLEDNLDKVLDNLVDIVTNGYKLKIEDCENETIDVMEAMDQKAQQSHRFGVAARSGPSNVGAGPSNAGARPSNAGAETSDKSLRQSWTTSTIWFKMD</sequence>
<reference evidence="2 3" key="1">
    <citation type="journal article" date="2013" name="Front. Plant Sci.">
        <title>The Reference Genome of the Halophytic Plant Eutrema salsugineum.</title>
        <authorList>
            <person name="Yang R."/>
            <person name="Jarvis D.E."/>
            <person name="Chen H."/>
            <person name="Beilstein M.A."/>
            <person name="Grimwood J."/>
            <person name="Jenkins J."/>
            <person name="Shu S."/>
            <person name="Prochnik S."/>
            <person name="Xin M."/>
            <person name="Ma C."/>
            <person name="Schmutz J."/>
            <person name="Wing R.A."/>
            <person name="Mitchell-Olds T."/>
            <person name="Schumaker K.S."/>
            <person name="Wang X."/>
        </authorList>
    </citation>
    <scope>NUCLEOTIDE SEQUENCE [LARGE SCALE GENOMIC DNA]</scope>
</reference>
<feature type="region of interest" description="Disordered" evidence="1">
    <location>
        <begin position="246"/>
        <end position="279"/>
    </location>
</feature>
<dbReference type="AlphaFoldDB" id="V4KLQ9"/>
<name>V4KLQ9_EUTSA</name>
<keyword evidence="3" id="KW-1185">Reference proteome</keyword>
<accession>V4KLQ9</accession>